<name>A0AA42LAA5_ACIJO</name>
<dbReference type="GO" id="GO:0009279">
    <property type="term" value="C:cell outer membrane"/>
    <property type="evidence" value="ECO:0007669"/>
    <property type="project" value="TreeGrafter"/>
</dbReference>
<sequence>MNTKIRILIAIHIFFALNVNASEGMLEENIANLWINDLDHHTDVALLKQGDQYYLECQVLAERQISTAQLKTLASRPEFCLVSSSSVQSTFDDSSQSIKLTIPTELFETDFNALNNSIIPEKASFGGFINYDFLYATSNSNNSYSGLMELGVFKDYWIMKNSMLYQNTPTDERVVRLSSSVDFEFPKHMTRLTIGDTTTTYNPLINSLRFAGLNWGTNYTERPNFVYWNMPSLQGSARVPSTVDLYINGVNIYNQKVSPGDYNLLMGAQIQQAGNAQIVVEDVLGNRSVQSFPIMVTNRLLRSGLNEYSVAAGKLRYNYNLDSSDYRDFFVNTYFRRGMSNSTTLGSNLSYSKDIQNIGFMWTQAISNIFVLDSVVLASHDDENQFNYSYGLSASKDFGRFSMGASSKYTEKDFKFLGDELGANSNYPKFENLAYFGMSNVPYLHNLNINYAEQKYYENPEFPNSNQKVINVGFNRNFGRRISFGLSYFNSFGDRKDSGGILSLSYSFDNKSVYFSQSADQNTNLQLVKYDSNQVGFDYSLGVNRRSEDTMFNFNGVVKTDVGDLDFYHVQGREDRESQLNYRGAVVWLGNKISFTKMVDNAFTLVKVGDYQDIDILRSLTYVDKTNKKGYAFIHDVIPYVKYDIAFDQNQLPIEDKIQYSSKQLTALNQRGYIINFPVFHAKQVTVKPVDSNNRSFAAGSELYIDNNGEGEVYPISTDGSVTLYGLIPGTYKIQIKTKEARSCSAELTITDTKNDDNSSVLDLQCKQME</sequence>
<gene>
    <name evidence="2" type="ORF">N5D11_07720</name>
    <name evidence="1" type="ORF">N7566_13725</name>
</gene>
<dbReference type="GO" id="GO:0015473">
    <property type="term" value="F:fimbrial usher porin activity"/>
    <property type="evidence" value="ECO:0007669"/>
    <property type="project" value="InterPro"/>
</dbReference>
<dbReference type="GO" id="GO:0009297">
    <property type="term" value="P:pilus assembly"/>
    <property type="evidence" value="ECO:0007669"/>
    <property type="project" value="InterPro"/>
</dbReference>
<dbReference type="EMBL" id="JAOECG010000021">
    <property type="protein sequence ID" value="MDG9788021.1"/>
    <property type="molecule type" value="Genomic_DNA"/>
</dbReference>
<dbReference type="Gene3D" id="2.60.40.2610">
    <property type="entry name" value="Outer membrane usher protein FimD, plug domain"/>
    <property type="match status" value="1"/>
</dbReference>
<evidence type="ECO:0000313" key="3">
    <source>
        <dbReference type="Proteomes" id="UP001161099"/>
    </source>
</evidence>
<dbReference type="PANTHER" id="PTHR30451">
    <property type="entry name" value="OUTER MEMBRANE USHER PROTEIN"/>
    <property type="match status" value="1"/>
</dbReference>
<dbReference type="Proteomes" id="UP001161099">
    <property type="component" value="Unassembled WGS sequence"/>
</dbReference>
<dbReference type="RefSeq" id="WP_270428984.1">
    <property type="nucleotide sequence ID" value="NZ_JAOCDR010000012.1"/>
</dbReference>
<dbReference type="Gene3D" id="2.60.40.3110">
    <property type="match status" value="1"/>
</dbReference>
<dbReference type="PANTHER" id="PTHR30451:SF5">
    <property type="entry name" value="SLR0019 PROTEIN"/>
    <property type="match status" value="1"/>
</dbReference>
<accession>A0AA42LAA5</accession>
<dbReference type="Proteomes" id="UP001157887">
    <property type="component" value="Unassembled WGS sequence"/>
</dbReference>
<dbReference type="EMBL" id="JAOCDR010000012">
    <property type="protein sequence ID" value="MDH0656006.1"/>
    <property type="molecule type" value="Genomic_DNA"/>
</dbReference>
<proteinExistence type="predicted"/>
<dbReference type="Pfam" id="PF00577">
    <property type="entry name" value="Usher"/>
    <property type="match status" value="1"/>
</dbReference>
<evidence type="ECO:0000313" key="1">
    <source>
        <dbReference type="EMBL" id="MDG9788021.1"/>
    </source>
</evidence>
<evidence type="ECO:0000313" key="2">
    <source>
        <dbReference type="EMBL" id="MDH0656006.1"/>
    </source>
</evidence>
<dbReference type="InterPro" id="IPR000015">
    <property type="entry name" value="Fimb_usher"/>
</dbReference>
<dbReference type="InterPro" id="IPR042186">
    <property type="entry name" value="FimD_plug_dom"/>
</dbReference>
<organism evidence="2 3">
    <name type="scientific">Acinetobacter johnsonii</name>
    <dbReference type="NCBI Taxonomy" id="40214"/>
    <lineage>
        <taxon>Bacteria</taxon>
        <taxon>Pseudomonadati</taxon>
        <taxon>Pseudomonadota</taxon>
        <taxon>Gammaproteobacteria</taxon>
        <taxon>Moraxellales</taxon>
        <taxon>Moraxellaceae</taxon>
        <taxon>Acinetobacter</taxon>
    </lineage>
</organism>
<dbReference type="AlphaFoldDB" id="A0AA42LAA5"/>
<protein>
    <submittedName>
        <fullName evidence="2">Fimbria/pilus outer membrane usher protein</fullName>
    </submittedName>
</protein>
<reference evidence="2" key="1">
    <citation type="submission" date="2022-09" db="EMBL/GenBank/DDBJ databases">
        <title>Intensive care unit water sources are persistently colonized with multi-drug resistant bacteria and are the site of extensive horizontal gene transfer of antibiotic resistance genes.</title>
        <authorList>
            <person name="Diorio-Toth L."/>
        </authorList>
    </citation>
    <scope>NUCLEOTIDE SEQUENCE</scope>
    <source>
        <strain evidence="2">GD03851</strain>
        <strain evidence="1">GD04065</strain>
    </source>
</reference>
<comment type="caution">
    <text evidence="2">The sequence shown here is derived from an EMBL/GenBank/DDBJ whole genome shotgun (WGS) entry which is preliminary data.</text>
</comment>